<sequence length="696" mass="72597">MPATQEDRLYGLTTSVAVKPAVAISADYNITLFGEQTITSSTFTGERTVTTTTGMRVLVMGQSSPIDNGIWIASPATWHRAPDFDGARDAVNGTLVFSIYGDCWQLEAVNPVQIGYSALEFRSTYPFSGEANLFERSLRVPEASVGILPPISGRANHLLAFNNDGEPIAVLPESGSAADVLLDLASSADGKGDALVAVKQPLTGSISRTQHNKNQEVISVLDFCVGDGVTDDTAGLQAALNSLAARSPLTKGGNLLIPSNSALLITGDVTIPPGVGMVGQINGAPPVVTPVVSDFIYSGSRIKLSPAATIRMGGGSILQNLIIHRSTMVGPEPNAAAFAGTAITVIGDDITVDNMLIVGFAKILYSFGVGRHTINNVKFDAIAGIDIRNSFDISRINNCHSWPFGVVNSPNPVLTFDSTHQAYRAGAAFSVINSSWPKISNCFSYGNMVGIYLELVGTAVLVGNSVEGLAQVAAPYVLGTAGYQFLNCTDILLDANHAVHFEHGCYVTLASNSDKVNLVNFGARDCIVNGIAFVVGSGSVVSANITGRGAPIAVNGVRVTATAGQVVIDDCTIHGVLNGIQANGNLHVIGKNVFSSTTVNILESNPRFGVASAATITLSPSQEAFFITGTATITTITDTYHGHRVTLTTNAAITLATGGNLRLTASSLPVPAGSSIMLMCEGATGSRTWRQISPVI</sequence>
<organism evidence="1 2">
    <name type="scientific">Yersinia massiliensis</name>
    <dbReference type="NCBI Taxonomy" id="419257"/>
    <lineage>
        <taxon>Bacteria</taxon>
        <taxon>Pseudomonadati</taxon>
        <taxon>Pseudomonadota</taxon>
        <taxon>Gammaproteobacteria</taxon>
        <taxon>Enterobacterales</taxon>
        <taxon>Yersiniaceae</taxon>
        <taxon>Yersinia</taxon>
    </lineage>
</organism>
<dbReference type="RefSeq" id="WP_108087947.1">
    <property type="nucleotide sequence ID" value="NZ_CP028487.1"/>
</dbReference>
<dbReference type="InterPro" id="IPR012334">
    <property type="entry name" value="Pectin_lyas_fold"/>
</dbReference>
<keyword evidence="2" id="KW-1185">Reference proteome</keyword>
<evidence type="ECO:0000313" key="2">
    <source>
        <dbReference type="Proteomes" id="UP000240908"/>
    </source>
</evidence>
<proteinExistence type="predicted"/>
<dbReference type="SUPFAM" id="SSF51126">
    <property type="entry name" value="Pectin lyase-like"/>
    <property type="match status" value="1"/>
</dbReference>
<accession>A0ABM6UW00</accession>
<dbReference type="EMBL" id="CP028487">
    <property type="protein sequence ID" value="AVX39028.1"/>
    <property type="molecule type" value="Genomic_DNA"/>
</dbReference>
<dbReference type="Proteomes" id="UP000240908">
    <property type="component" value="Chromosome"/>
</dbReference>
<gene>
    <name evidence="1" type="ORF">DA391_15930</name>
</gene>
<dbReference type="InterPro" id="IPR011050">
    <property type="entry name" value="Pectin_lyase_fold/virulence"/>
</dbReference>
<dbReference type="Gene3D" id="2.160.20.10">
    <property type="entry name" value="Single-stranded right-handed beta-helix, Pectin lyase-like"/>
    <property type="match status" value="1"/>
</dbReference>
<evidence type="ECO:0008006" key="3">
    <source>
        <dbReference type="Google" id="ProtNLM"/>
    </source>
</evidence>
<name>A0ABM6UW00_9GAMM</name>
<evidence type="ECO:0000313" key="1">
    <source>
        <dbReference type="EMBL" id="AVX39028.1"/>
    </source>
</evidence>
<reference evidence="2" key="1">
    <citation type="journal article" date="2018" name="Genome Announc.">
        <title>First complete genome sequence of Yersinia massiliensis.</title>
        <authorList>
            <person name="Thomas M.C."/>
            <person name="Arling V."/>
            <person name="Goji N."/>
            <person name="Janzen T.W."/>
            <person name="Duceppe M.-O."/>
            <person name="Mathews A."/>
            <person name="Carrillo C."/>
            <person name="Amoako K."/>
        </authorList>
    </citation>
    <scope>NUCLEOTIDE SEQUENCE [LARGE SCALE GENOMIC DNA]</scope>
    <source>
        <strain evidence="2">GTA</strain>
    </source>
</reference>
<protein>
    <recommendedName>
        <fullName evidence="3">Pectate lyase superfamily protein</fullName>
    </recommendedName>
</protein>